<evidence type="ECO:0000256" key="7">
    <source>
        <dbReference type="SAM" id="SignalP"/>
    </source>
</evidence>
<dbReference type="InterPro" id="IPR036852">
    <property type="entry name" value="Peptidase_S8/S53_dom_sf"/>
</dbReference>
<feature type="chain" id="PRO_5045943117" evidence="7">
    <location>
        <begin position="31"/>
        <end position="445"/>
    </location>
</feature>
<accession>A0ABP6BVX5</accession>
<evidence type="ECO:0000256" key="1">
    <source>
        <dbReference type="ARBA" id="ARBA00011073"/>
    </source>
</evidence>
<keyword evidence="10" id="KW-1185">Reference proteome</keyword>
<dbReference type="PROSITE" id="PS00136">
    <property type="entry name" value="SUBTILASE_ASP"/>
    <property type="match status" value="1"/>
</dbReference>
<dbReference type="PROSITE" id="PS51892">
    <property type="entry name" value="SUBTILASE"/>
    <property type="match status" value="1"/>
</dbReference>
<comment type="similarity">
    <text evidence="1 5">Belongs to the peptidase S8 family.</text>
</comment>
<reference evidence="10" key="1">
    <citation type="journal article" date="2019" name="Int. J. Syst. Evol. Microbiol.">
        <title>The Global Catalogue of Microorganisms (GCM) 10K type strain sequencing project: providing services to taxonomists for standard genome sequencing and annotation.</title>
        <authorList>
            <consortium name="The Broad Institute Genomics Platform"/>
            <consortium name="The Broad Institute Genome Sequencing Center for Infectious Disease"/>
            <person name="Wu L."/>
            <person name="Ma J."/>
        </authorList>
    </citation>
    <scope>NUCLEOTIDE SEQUENCE [LARGE SCALE GENOMIC DNA]</scope>
    <source>
        <strain evidence="10">JCM 16365</strain>
    </source>
</reference>
<feature type="signal peptide" evidence="7">
    <location>
        <begin position="1"/>
        <end position="30"/>
    </location>
</feature>
<keyword evidence="6" id="KW-1133">Transmembrane helix</keyword>
<dbReference type="InterPro" id="IPR050131">
    <property type="entry name" value="Peptidase_S8_subtilisin-like"/>
</dbReference>
<gene>
    <name evidence="9" type="primary">mycP</name>
    <name evidence="9" type="ORF">GCM10009862_30910</name>
</gene>
<dbReference type="RefSeq" id="WP_344231006.1">
    <property type="nucleotide sequence ID" value="NZ_BAAARI010000038.1"/>
</dbReference>
<dbReference type="Gene3D" id="3.40.50.200">
    <property type="entry name" value="Peptidase S8/S53 domain"/>
    <property type="match status" value="1"/>
</dbReference>
<keyword evidence="6" id="KW-0472">Membrane</keyword>
<dbReference type="PANTHER" id="PTHR43806:SF11">
    <property type="entry name" value="CEREVISIN-RELATED"/>
    <property type="match status" value="1"/>
</dbReference>
<feature type="domain" description="Peptidase S8/S53" evidence="8">
    <location>
        <begin position="74"/>
        <end position="342"/>
    </location>
</feature>
<evidence type="ECO:0000256" key="4">
    <source>
        <dbReference type="ARBA" id="ARBA00022825"/>
    </source>
</evidence>
<feature type="active site" description="Charge relay system" evidence="5">
    <location>
        <position position="119"/>
    </location>
</feature>
<feature type="transmembrane region" description="Helical" evidence="6">
    <location>
        <begin position="393"/>
        <end position="418"/>
    </location>
</feature>
<keyword evidence="4 5" id="KW-0720">Serine protease</keyword>
<protein>
    <submittedName>
        <fullName evidence="9">Type VII secretion-associated serine protease mycosin</fullName>
    </submittedName>
</protein>
<dbReference type="GO" id="GO:0008233">
    <property type="term" value="F:peptidase activity"/>
    <property type="evidence" value="ECO:0007669"/>
    <property type="project" value="UniProtKB-KW"/>
</dbReference>
<dbReference type="InterPro" id="IPR015500">
    <property type="entry name" value="Peptidase_S8_subtilisin-rel"/>
</dbReference>
<evidence type="ECO:0000313" key="10">
    <source>
        <dbReference type="Proteomes" id="UP001500274"/>
    </source>
</evidence>
<dbReference type="PRINTS" id="PR00723">
    <property type="entry name" value="SUBTILISIN"/>
</dbReference>
<dbReference type="EMBL" id="BAAARI010000038">
    <property type="protein sequence ID" value="GAA2590418.1"/>
    <property type="molecule type" value="Genomic_DNA"/>
</dbReference>
<proteinExistence type="inferred from homology"/>
<keyword evidence="2 5" id="KW-0645">Protease</keyword>
<evidence type="ECO:0000313" key="9">
    <source>
        <dbReference type="EMBL" id="GAA2590418.1"/>
    </source>
</evidence>
<dbReference type="InterPro" id="IPR006311">
    <property type="entry name" value="TAT_signal"/>
</dbReference>
<evidence type="ECO:0000256" key="5">
    <source>
        <dbReference type="PROSITE-ProRule" id="PRU01240"/>
    </source>
</evidence>
<comment type="caution">
    <text evidence="9">The sequence shown here is derived from an EMBL/GenBank/DDBJ whole genome shotgun (WGS) entry which is preliminary data.</text>
</comment>
<evidence type="ECO:0000256" key="2">
    <source>
        <dbReference type="ARBA" id="ARBA00022670"/>
    </source>
</evidence>
<dbReference type="Proteomes" id="UP001500274">
    <property type="component" value="Unassembled WGS sequence"/>
</dbReference>
<dbReference type="PROSITE" id="PS00137">
    <property type="entry name" value="SUBTILASE_HIS"/>
    <property type="match status" value="1"/>
</dbReference>
<evidence type="ECO:0000259" key="8">
    <source>
        <dbReference type="Pfam" id="PF00082"/>
    </source>
</evidence>
<keyword evidence="6" id="KW-0812">Transmembrane</keyword>
<dbReference type="Pfam" id="PF00082">
    <property type="entry name" value="Peptidase_S8"/>
    <property type="match status" value="1"/>
</dbReference>
<organism evidence="9 10">
    <name type="scientific">Microbacterium binotii</name>
    <dbReference type="NCBI Taxonomy" id="462710"/>
    <lineage>
        <taxon>Bacteria</taxon>
        <taxon>Bacillati</taxon>
        <taxon>Actinomycetota</taxon>
        <taxon>Actinomycetes</taxon>
        <taxon>Micrococcales</taxon>
        <taxon>Microbacteriaceae</taxon>
        <taxon>Microbacterium</taxon>
    </lineage>
</organism>
<dbReference type="InterPro" id="IPR000209">
    <property type="entry name" value="Peptidase_S8/S53_dom"/>
</dbReference>
<name>A0ABP6BVX5_9MICO</name>
<dbReference type="SUPFAM" id="SSF52743">
    <property type="entry name" value="Subtilisin-like"/>
    <property type="match status" value="1"/>
</dbReference>
<keyword evidence="7" id="KW-0732">Signal</keyword>
<evidence type="ECO:0000256" key="6">
    <source>
        <dbReference type="SAM" id="Phobius"/>
    </source>
</evidence>
<dbReference type="InterPro" id="IPR023827">
    <property type="entry name" value="Peptidase_S8_Asp-AS"/>
</dbReference>
<sequence length="445" mass="44553">MRPAPGITRRPLRRVAAALSAATLAGVLLGTVPVDVPAASAQSQQGCNAATRIGAAPPALSMLQSELAWGITRGAGVTVAVVDSGVLAINPHLVDAFAGGVNLVGDGQAPDGSTDVYGHGTAIAGQIAARKLDASGVEGLAPEAKILSVRVFASDDKQTAEAGFGPQIGTLAAGIRWAADAGAQIINVSMSTTDDVPEVADAVAYATSRGSLVIGSSGNRNNVLSLVQTEADVPRYPANYPGVLGVAATDLQGVVTDDSIHGSHVAIAAPGQSIITTSQFGGDCVYADSAPATSYSAGYVSAAAALVAAAHPDETPAEWAYRLTATAVRSDPDTRDDRAGWGVVQPYDAIVMQPGPGLRGPASPFAGSEAAAPEQPAADPVVVVHKPAPDEEAILFGTTAAVGALIAIGGAGALGVFVSRRRQAATAAAPARRGGGLYRDDEPRA</sequence>
<dbReference type="GO" id="GO:0006508">
    <property type="term" value="P:proteolysis"/>
    <property type="evidence" value="ECO:0007669"/>
    <property type="project" value="UniProtKB-KW"/>
</dbReference>
<feature type="active site" description="Charge relay system" evidence="5">
    <location>
        <position position="83"/>
    </location>
</feature>
<feature type="active site" description="Charge relay system" evidence="5">
    <location>
        <position position="294"/>
    </location>
</feature>
<dbReference type="PROSITE" id="PS51318">
    <property type="entry name" value="TAT"/>
    <property type="match status" value="1"/>
</dbReference>
<evidence type="ECO:0000256" key="3">
    <source>
        <dbReference type="ARBA" id="ARBA00022801"/>
    </source>
</evidence>
<dbReference type="InterPro" id="IPR022398">
    <property type="entry name" value="Peptidase_S8_His-AS"/>
</dbReference>
<dbReference type="PANTHER" id="PTHR43806">
    <property type="entry name" value="PEPTIDASE S8"/>
    <property type="match status" value="1"/>
</dbReference>
<keyword evidence="3 5" id="KW-0378">Hydrolase</keyword>